<proteinExistence type="predicted"/>
<dbReference type="Gene3D" id="1.10.10.60">
    <property type="entry name" value="Homeodomain-like"/>
    <property type="match status" value="1"/>
</dbReference>
<evidence type="ECO:0000313" key="1">
    <source>
        <dbReference type="EMBL" id="QQM41986.1"/>
    </source>
</evidence>
<reference evidence="1 2" key="1">
    <citation type="submission" date="2020-12" db="EMBL/GenBank/DDBJ databases">
        <title>A novel species.</title>
        <authorList>
            <person name="Li K."/>
        </authorList>
    </citation>
    <scope>NUCLEOTIDE SEQUENCE [LARGE SCALE GENOMIC DNA]</scope>
    <source>
        <strain evidence="1 2">ZYC-3</strain>
    </source>
</reference>
<dbReference type="RefSeq" id="WP_200396948.1">
    <property type="nucleotide sequence ID" value="NZ_CP066831.1"/>
</dbReference>
<keyword evidence="2" id="KW-1185">Reference proteome</keyword>
<name>A0A7T7I6N1_9ACTN</name>
<dbReference type="Proteomes" id="UP000595636">
    <property type="component" value="Chromosome"/>
</dbReference>
<gene>
    <name evidence="1" type="ORF">JEQ17_22765</name>
</gene>
<sequence>MNPSERNAKRVDALLPLAGGKSNKAVAEEVGVNPATIGTWKKDPAFACELARIKELVDRKPMDAHAVLAAVTESSARLNPPAGPVVVSIPAGASARRRRQLIGRAVARALEAGER</sequence>
<dbReference type="AlphaFoldDB" id="A0A7T7I6N1"/>
<evidence type="ECO:0008006" key="3">
    <source>
        <dbReference type="Google" id="ProtNLM"/>
    </source>
</evidence>
<organism evidence="1 2">
    <name type="scientific">Streptomyces liliifuscus</name>
    <dbReference type="NCBI Taxonomy" id="2797636"/>
    <lineage>
        <taxon>Bacteria</taxon>
        <taxon>Bacillati</taxon>
        <taxon>Actinomycetota</taxon>
        <taxon>Actinomycetes</taxon>
        <taxon>Kitasatosporales</taxon>
        <taxon>Streptomycetaceae</taxon>
        <taxon>Streptomyces</taxon>
    </lineage>
</organism>
<dbReference type="EMBL" id="CP066831">
    <property type="protein sequence ID" value="QQM41986.1"/>
    <property type="molecule type" value="Genomic_DNA"/>
</dbReference>
<evidence type="ECO:0000313" key="2">
    <source>
        <dbReference type="Proteomes" id="UP000595636"/>
    </source>
</evidence>
<protein>
    <recommendedName>
        <fullName evidence="3">Homeodomain phBC6A51-type domain-containing protein</fullName>
    </recommendedName>
</protein>
<dbReference type="KEGG" id="slf:JEQ17_22765"/>
<accession>A0A7T7I6N1</accession>